<dbReference type="Proteomes" id="UP000547976">
    <property type="component" value="Unassembled WGS sequence"/>
</dbReference>
<protein>
    <submittedName>
        <fullName evidence="2">Uncharacterized protein</fullName>
    </submittedName>
</protein>
<dbReference type="EMBL" id="JAAOAV010000062">
    <property type="protein sequence ID" value="KAF5606292.1"/>
    <property type="molecule type" value="Genomic_DNA"/>
</dbReference>
<evidence type="ECO:0000256" key="1">
    <source>
        <dbReference type="SAM" id="MobiDB-lite"/>
    </source>
</evidence>
<comment type="caution">
    <text evidence="2">The sequence shown here is derived from an EMBL/GenBank/DDBJ whole genome shotgun (WGS) entry which is preliminary data.</text>
</comment>
<feature type="compositionally biased region" description="Basic and acidic residues" evidence="1">
    <location>
        <begin position="223"/>
        <end position="232"/>
    </location>
</feature>
<feature type="compositionally biased region" description="Low complexity" evidence="1">
    <location>
        <begin position="43"/>
        <end position="55"/>
    </location>
</feature>
<organism evidence="2 3">
    <name type="scientific">Gibberella subglutinans</name>
    <name type="common">Fusarium subglutinans</name>
    <dbReference type="NCBI Taxonomy" id="42677"/>
    <lineage>
        <taxon>Eukaryota</taxon>
        <taxon>Fungi</taxon>
        <taxon>Dikarya</taxon>
        <taxon>Ascomycota</taxon>
        <taxon>Pezizomycotina</taxon>
        <taxon>Sordariomycetes</taxon>
        <taxon>Hypocreomycetidae</taxon>
        <taxon>Hypocreales</taxon>
        <taxon>Nectriaceae</taxon>
        <taxon>Fusarium</taxon>
        <taxon>Fusarium fujikuroi species complex</taxon>
    </lineage>
</organism>
<feature type="compositionally biased region" description="Low complexity" evidence="1">
    <location>
        <begin position="399"/>
        <end position="413"/>
    </location>
</feature>
<evidence type="ECO:0000313" key="2">
    <source>
        <dbReference type="EMBL" id="KAF5606292.1"/>
    </source>
</evidence>
<keyword evidence="3" id="KW-1185">Reference proteome</keyword>
<sequence length="455" mass="50593">MAEATKETQPRALPTLSSLPSVSCLSSASRCHASTMIDNNREPSSSPRTLPSTTSADSSFQTVSSTGEVVETLPKLEPQAKPIELEVKLQHPAVKLTKARFFADDPYVDRLPQSIVGFYLKKNTISADALVTVPLSIADFKRYEDDIAESVHKRFDYDPGTQEITFRMPTPTHEKFAELVADAIKKKLSKLDQGHSNFIAGIRTVGNARVELEPLNPNAGSDTESKGQEKGPDVQFQHKLTDTPTVILEVAYTQKAEDLPQLALEYIKGSGGDIKVVVGLSIKSNKQSTISIWRTRFEANEDVYIDLVVDSDPFRTADKTPVNETKSLKLYLDDFTFDEFSQASYKDVEISISYGTLCHCLDEAEEWQERREATEVKENRKARRRVRRVITHLPPPSTSEPSEPSEPSQPSASDESEGADGLYRSDDANQSVQTSPDEHDGPTMETRATKKQRRL</sequence>
<name>A0A8H5Q1H3_GIBSU</name>
<evidence type="ECO:0000313" key="3">
    <source>
        <dbReference type="Proteomes" id="UP000547976"/>
    </source>
</evidence>
<dbReference type="OrthoDB" id="5105514at2759"/>
<dbReference type="GeneID" id="59319010"/>
<dbReference type="AlphaFoldDB" id="A0A8H5Q1H3"/>
<proteinExistence type="predicted"/>
<feature type="region of interest" description="Disordered" evidence="1">
    <location>
        <begin position="213"/>
        <end position="238"/>
    </location>
</feature>
<accession>A0A8H5Q1H3</accession>
<feature type="compositionally biased region" description="Basic residues" evidence="1">
    <location>
        <begin position="380"/>
        <end position="390"/>
    </location>
</feature>
<reference evidence="2 3" key="1">
    <citation type="submission" date="2020-05" db="EMBL/GenBank/DDBJ databases">
        <title>Identification and distribution of gene clusters putatively required for synthesis of sphingolipid metabolism inhibitors in phylogenetically diverse species of the filamentous fungus Fusarium.</title>
        <authorList>
            <person name="Kim H.-S."/>
            <person name="Busman M."/>
            <person name="Brown D.W."/>
            <person name="Divon H."/>
            <person name="Uhlig S."/>
            <person name="Proctor R.H."/>
        </authorList>
    </citation>
    <scope>NUCLEOTIDE SEQUENCE [LARGE SCALE GENOMIC DNA]</scope>
    <source>
        <strain evidence="2 3">NRRL 66333</strain>
    </source>
</reference>
<feature type="region of interest" description="Disordered" evidence="1">
    <location>
        <begin position="1"/>
        <end position="64"/>
    </location>
</feature>
<dbReference type="RefSeq" id="XP_036538325.1">
    <property type="nucleotide sequence ID" value="XM_036684292.1"/>
</dbReference>
<feature type="compositionally biased region" description="Low complexity" evidence="1">
    <location>
        <begin position="12"/>
        <end position="29"/>
    </location>
</feature>
<feature type="region of interest" description="Disordered" evidence="1">
    <location>
        <begin position="373"/>
        <end position="455"/>
    </location>
</feature>
<gene>
    <name evidence="2" type="ORF">FSUBG_6125</name>
</gene>